<dbReference type="OrthoDB" id="598356at2"/>
<dbReference type="GO" id="GO:0000166">
    <property type="term" value="F:nucleotide binding"/>
    <property type="evidence" value="ECO:0007669"/>
    <property type="project" value="UniProtKB-KW"/>
</dbReference>
<dbReference type="UniPathway" id="UPA00344"/>
<dbReference type="InterPro" id="IPR016155">
    <property type="entry name" value="Mopterin_synth/thiamin_S_b"/>
</dbReference>
<proteinExistence type="inferred from homology"/>
<evidence type="ECO:0000256" key="2">
    <source>
        <dbReference type="ARBA" id="ARBA00024200"/>
    </source>
</evidence>
<dbReference type="NCBIfam" id="TIGR01682">
    <property type="entry name" value="moaD"/>
    <property type="match status" value="1"/>
</dbReference>
<dbReference type="AlphaFoldDB" id="A0A4U3L8R8"/>
<dbReference type="Proteomes" id="UP000305848">
    <property type="component" value="Unassembled WGS sequence"/>
</dbReference>
<dbReference type="Pfam" id="PF02597">
    <property type="entry name" value="ThiS"/>
    <property type="match status" value="1"/>
</dbReference>
<evidence type="ECO:0000256" key="1">
    <source>
        <dbReference type="ARBA" id="ARBA00022741"/>
    </source>
</evidence>
<dbReference type="InterPro" id="IPR044672">
    <property type="entry name" value="MOCS2A"/>
</dbReference>
<dbReference type="PANTHER" id="PTHR33359:SF1">
    <property type="entry name" value="MOLYBDOPTERIN SYNTHASE SULFUR CARRIER SUBUNIT"/>
    <property type="match status" value="1"/>
</dbReference>
<dbReference type="RefSeq" id="WP_137259908.1">
    <property type="nucleotide sequence ID" value="NZ_SZQL01000001.1"/>
</dbReference>
<organism evidence="4 5">
    <name type="scientific">Ilyomonas limi</name>
    <dbReference type="NCBI Taxonomy" id="2575867"/>
    <lineage>
        <taxon>Bacteria</taxon>
        <taxon>Pseudomonadati</taxon>
        <taxon>Bacteroidota</taxon>
        <taxon>Chitinophagia</taxon>
        <taxon>Chitinophagales</taxon>
        <taxon>Chitinophagaceae</taxon>
        <taxon>Ilyomonas</taxon>
    </lineage>
</organism>
<dbReference type="InterPro" id="IPR003749">
    <property type="entry name" value="ThiS/MoaD-like"/>
</dbReference>
<evidence type="ECO:0000313" key="5">
    <source>
        <dbReference type="Proteomes" id="UP000305848"/>
    </source>
</evidence>
<dbReference type="InterPro" id="IPR012675">
    <property type="entry name" value="Beta-grasp_dom_sf"/>
</dbReference>
<evidence type="ECO:0000256" key="3">
    <source>
        <dbReference type="ARBA" id="ARBA00024247"/>
    </source>
</evidence>
<protein>
    <recommendedName>
        <fullName evidence="3">Molybdopterin synthase sulfur carrier subunit</fullName>
    </recommendedName>
</protein>
<accession>A0A4U3L8R8</accession>
<keyword evidence="1" id="KW-0547">Nucleotide-binding</keyword>
<dbReference type="Gene3D" id="3.10.20.30">
    <property type="match status" value="1"/>
</dbReference>
<keyword evidence="5" id="KW-1185">Reference proteome</keyword>
<evidence type="ECO:0000313" key="4">
    <source>
        <dbReference type="EMBL" id="TKK71668.1"/>
    </source>
</evidence>
<dbReference type="SUPFAM" id="SSF54285">
    <property type="entry name" value="MoaD/ThiS"/>
    <property type="match status" value="1"/>
</dbReference>
<dbReference type="GO" id="GO:0006777">
    <property type="term" value="P:Mo-molybdopterin cofactor biosynthetic process"/>
    <property type="evidence" value="ECO:0007669"/>
    <property type="project" value="InterPro"/>
</dbReference>
<gene>
    <name evidence="4" type="primary">moaD</name>
    <name evidence="4" type="ORF">FC093_01190</name>
</gene>
<dbReference type="GO" id="GO:1990133">
    <property type="term" value="C:molybdopterin adenylyltransferase complex"/>
    <property type="evidence" value="ECO:0007669"/>
    <property type="project" value="TreeGrafter"/>
</dbReference>
<dbReference type="PANTHER" id="PTHR33359">
    <property type="entry name" value="MOLYBDOPTERIN SYNTHASE SULFUR CARRIER SUBUNIT"/>
    <property type="match status" value="1"/>
</dbReference>
<dbReference type="CDD" id="cd00754">
    <property type="entry name" value="Ubl_MoaD"/>
    <property type="match status" value="1"/>
</dbReference>
<comment type="caution">
    <text evidence="4">The sequence shown here is derived from an EMBL/GenBank/DDBJ whole genome shotgun (WGS) entry which is preliminary data.</text>
</comment>
<comment type="similarity">
    <text evidence="2">Belongs to the MoaD family.</text>
</comment>
<dbReference type="EMBL" id="SZQL01000001">
    <property type="protein sequence ID" value="TKK71668.1"/>
    <property type="molecule type" value="Genomic_DNA"/>
</dbReference>
<name>A0A4U3L8R8_9BACT</name>
<sequence length="78" mass="8526">MELKLFGVAKDIIGSNKLSITAEDFATVGELKQWLSQQYPKLQQLRSVAVAVNSEYAEDNQSLQNAYEIALIPPVSGG</sequence>
<reference evidence="4 5" key="1">
    <citation type="submission" date="2019-05" db="EMBL/GenBank/DDBJ databases">
        <title>Panacibacter sp. strain 17mud1-8 Genome sequencing and assembly.</title>
        <authorList>
            <person name="Chhetri G."/>
        </authorList>
    </citation>
    <scope>NUCLEOTIDE SEQUENCE [LARGE SCALE GENOMIC DNA]</scope>
    <source>
        <strain evidence="4 5">17mud1-8</strain>
    </source>
</reference>